<dbReference type="InterPro" id="IPR000415">
    <property type="entry name" value="Nitroreductase-like"/>
</dbReference>
<feature type="domain" description="Nitroreductase" evidence="1">
    <location>
        <begin position="22"/>
        <end position="185"/>
    </location>
</feature>
<dbReference type="NCBIfam" id="TIGR02476">
    <property type="entry name" value="BluB"/>
    <property type="match status" value="1"/>
</dbReference>
<comment type="caution">
    <text evidence="2">The sequence shown here is derived from an EMBL/GenBank/DDBJ whole genome shotgun (WGS) entry which is preliminary data.</text>
</comment>
<reference evidence="2" key="1">
    <citation type="submission" date="2009-10" db="EMBL/GenBank/DDBJ databases">
        <title>Diversity of trophic interactions inside an arsenic-rich microbial ecosystem.</title>
        <authorList>
            <person name="Bertin P.N."/>
            <person name="Heinrich-Salmeron A."/>
            <person name="Pelletier E."/>
            <person name="Goulhen-Chollet F."/>
            <person name="Arsene-Ploetze F."/>
            <person name="Gallien S."/>
            <person name="Calteau A."/>
            <person name="Vallenet D."/>
            <person name="Casiot C."/>
            <person name="Chane-Woon-Ming B."/>
            <person name="Giloteaux L."/>
            <person name="Barakat M."/>
            <person name="Bonnefoy V."/>
            <person name="Bruneel O."/>
            <person name="Chandler M."/>
            <person name="Cleiss J."/>
            <person name="Duran R."/>
            <person name="Elbaz-Poulichet F."/>
            <person name="Fonknechten N."/>
            <person name="Lauga B."/>
            <person name="Mornico D."/>
            <person name="Ortet P."/>
            <person name="Schaeffer C."/>
            <person name="Siguier P."/>
            <person name="Alexander Thil Smith A."/>
            <person name="Van Dorsselaer A."/>
            <person name="Weissenbach J."/>
            <person name="Medigue C."/>
            <person name="Le Paslier D."/>
        </authorList>
    </citation>
    <scope>NUCLEOTIDE SEQUENCE</scope>
</reference>
<dbReference type="InterPro" id="IPR050627">
    <property type="entry name" value="Nitroreductase/BluB"/>
</dbReference>
<dbReference type="Gene3D" id="3.40.109.10">
    <property type="entry name" value="NADH Oxidase"/>
    <property type="match status" value="1"/>
</dbReference>
<dbReference type="SUPFAM" id="SSF55469">
    <property type="entry name" value="FMN-dependent nitroreductase-like"/>
    <property type="match status" value="1"/>
</dbReference>
<dbReference type="Pfam" id="PF00881">
    <property type="entry name" value="Nitroreductase"/>
    <property type="match status" value="1"/>
</dbReference>
<accession>E6Q875</accession>
<dbReference type="PANTHER" id="PTHR23026">
    <property type="entry name" value="NADPH NITROREDUCTASE"/>
    <property type="match status" value="1"/>
</dbReference>
<dbReference type="PANTHER" id="PTHR23026:SF123">
    <property type="entry name" value="NAD(P)H NITROREDUCTASE RV3131-RELATED"/>
    <property type="match status" value="1"/>
</dbReference>
<organism evidence="2">
    <name type="scientific">mine drainage metagenome</name>
    <dbReference type="NCBI Taxonomy" id="410659"/>
    <lineage>
        <taxon>unclassified sequences</taxon>
        <taxon>metagenomes</taxon>
        <taxon>ecological metagenomes</taxon>
    </lineage>
</organism>
<name>E6Q875_9ZZZZ</name>
<dbReference type="GO" id="GO:0016491">
    <property type="term" value="F:oxidoreductase activity"/>
    <property type="evidence" value="ECO:0007669"/>
    <property type="project" value="UniProtKB-KW"/>
</dbReference>
<evidence type="ECO:0000313" key="2">
    <source>
        <dbReference type="EMBL" id="CBI03401.1"/>
    </source>
</evidence>
<dbReference type="CDD" id="cd02145">
    <property type="entry name" value="BluB"/>
    <property type="match status" value="1"/>
</dbReference>
<dbReference type="EC" id="1.16.8.1" evidence="2"/>
<dbReference type="AlphaFoldDB" id="E6Q875"/>
<sequence length="213" mass="23843">MSVTVTFDESFRKQFVELLALRRDVRNFKSDPIPDGVVTELVSLTRTSPSVGYSQPWRFVRVDSAKRRAAVIASFERANADALASYEGERATSYARLKLAGLHEAPVHLAVFCDDATETGKGLGAKTMPETLAYSTTMAIYTLWLAARARGIGVGWVSILYPQEIERALDVPDGWRFIAYLCLGYPASYEKTPELLRAGWEKFDERSTHLTIR</sequence>
<dbReference type="InterPro" id="IPR029479">
    <property type="entry name" value="Nitroreductase"/>
</dbReference>
<dbReference type="InterPro" id="IPR012825">
    <property type="entry name" value="BluB"/>
</dbReference>
<dbReference type="EMBL" id="CABO01000060">
    <property type="protein sequence ID" value="CBI03401.1"/>
    <property type="molecule type" value="Genomic_DNA"/>
</dbReference>
<gene>
    <name evidence="2" type="primary">bluB</name>
    <name evidence="2" type="ORF">CARN4_1566</name>
</gene>
<evidence type="ECO:0000259" key="1">
    <source>
        <dbReference type="Pfam" id="PF00881"/>
    </source>
</evidence>
<protein>
    <submittedName>
        <fullName evidence="2">Putative cob(II)yrinic acid a,c-diamide reductase</fullName>
        <ecNumber evidence="2">1.16.8.1</ecNumber>
    </submittedName>
</protein>
<proteinExistence type="predicted"/>
<keyword evidence="2" id="KW-0560">Oxidoreductase</keyword>